<comment type="subcellular location">
    <subcellularLocation>
        <location evidence="6">Cell membrane</location>
        <topology evidence="6">Multi-pass membrane protein</topology>
    </subcellularLocation>
    <subcellularLocation>
        <location evidence="1">Membrane</location>
        <topology evidence="1">Multi-pass membrane protein</topology>
    </subcellularLocation>
</comment>
<dbReference type="InterPro" id="IPR035973">
    <property type="entry name" value="Cyt_c_oxidase_su3-like_sf"/>
</dbReference>
<name>A0A4R3JHH7_9PROT</name>
<dbReference type="Gene3D" id="1.20.120.80">
    <property type="entry name" value="Cytochrome c oxidase, subunit III, four-helix bundle"/>
    <property type="match status" value="1"/>
</dbReference>
<evidence type="ECO:0000256" key="8">
    <source>
        <dbReference type="SAM" id="Phobius"/>
    </source>
</evidence>
<evidence type="ECO:0000256" key="1">
    <source>
        <dbReference type="ARBA" id="ARBA00004141"/>
    </source>
</evidence>
<comment type="caution">
    <text evidence="10">The sequence shown here is derived from an EMBL/GenBank/DDBJ whole genome shotgun (WGS) entry which is preliminary data.</text>
</comment>
<dbReference type="PROSITE" id="PS50253">
    <property type="entry name" value="COX3"/>
    <property type="match status" value="1"/>
</dbReference>
<evidence type="ECO:0000259" key="9">
    <source>
        <dbReference type="PROSITE" id="PS50253"/>
    </source>
</evidence>
<feature type="transmembrane region" description="Helical" evidence="8">
    <location>
        <begin position="156"/>
        <end position="180"/>
    </location>
</feature>
<evidence type="ECO:0000256" key="6">
    <source>
        <dbReference type="RuleBase" id="RU003376"/>
    </source>
</evidence>
<keyword evidence="11" id="KW-1185">Reference proteome</keyword>
<dbReference type="SUPFAM" id="SSF81452">
    <property type="entry name" value="Cytochrome c oxidase subunit III-like"/>
    <property type="match status" value="1"/>
</dbReference>
<organism evidence="10 11">
    <name type="scientific">Varunaivibrio sulfuroxidans</name>
    <dbReference type="NCBI Taxonomy" id="1773489"/>
    <lineage>
        <taxon>Bacteria</taxon>
        <taxon>Pseudomonadati</taxon>
        <taxon>Pseudomonadota</taxon>
        <taxon>Alphaproteobacteria</taxon>
        <taxon>Rhodospirillales</taxon>
        <taxon>Magnetovibrionaceae</taxon>
        <taxon>Varunaivibrio</taxon>
    </lineage>
</organism>
<feature type="domain" description="Heme-copper oxidase subunit III family profile" evidence="9">
    <location>
        <begin position="46"/>
        <end position="212"/>
    </location>
</feature>
<keyword evidence="3 6" id="KW-0812">Transmembrane</keyword>
<dbReference type="InterPro" id="IPR024791">
    <property type="entry name" value="Cyt_c/ubiquinol_Oxase_su3"/>
</dbReference>
<gene>
    <name evidence="10" type="ORF">EDD55_10142</name>
</gene>
<feature type="compositionally biased region" description="Basic and acidic residues" evidence="7">
    <location>
        <begin position="11"/>
        <end position="29"/>
    </location>
</feature>
<dbReference type="GO" id="GO:0004129">
    <property type="term" value="F:cytochrome-c oxidase activity"/>
    <property type="evidence" value="ECO:0007669"/>
    <property type="project" value="InterPro"/>
</dbReference>
<dbReference type="AlphaFoldDB" id="A0A4R3JHH7"/>
<comment type="similarity">
    <text evidence="2 6">Belongs to the cytochrome c oxidase subunit 3 family.</text>
</comment>
<protein>
    <submittedName>
        <fullName evidence="10">Nitric oxide reductase NorE protein</fullName>
    </submittedName>
</protein>
<dbReference type="GO" id="GO:0005886">
    <property type="term" value="C:plasma membrane"/>
    <property type="evidence" value="ECO:0007669"/>
    <property type="project" value="UniProtKB-SubCell"/>
</dbReference>
<feature type="transmembrane region" description="Helical" evidence="8">
    <location>
        <begin position="47"/>
        <end position="67"/>
    </location>
</feature>
<evidence type="ECO:0000256" key="7">
    <source>
        <dbReference type="SAM" id="MobiDB-lite"/>
    </source>
</evidence>
<accession>A0A4R3JHH7</accession>
<sequence length="212" mass="23510">MDGDPLSVATHDAKPAHDTHSEHDTHGESETGGWGALDNLPGNPMMWILIISELLVFGAFFLGYSVARALDPVTFAYAQDQVDRFVGGLNTLVLITSGYVLALAVRLRARGRVSLSRRLTLVAMAVGSAFLVIKIIEYADMFSHGISIETNTYFTLFFLMTGFHFMHVVAGLVVLGLVTWKNSLENMETGAAFWHMVDLIWIVMYPLLYLIR</sequence>
<dbReference type="PANTHER" id="PTHR11403">
    <property type="entry name" value="CYTOCHROME C OXIDASE SUBUNIT III"/>
    <property type="match status" value="1"/>
</dbReference>
<dbReference type="InterPro" id="IPR000298">
    <property type="entry name" value="Cyt_c_oxidase-like_su3"/>
</dbReference>
<dbReference type="InterPro" id="IPR013833">
    <property type="entry name" value="Cyt_c_oxidase_su3_a-hlx"/>
</dbReference>
<reference evidence="10 11" key="1">
    <citation type="submission" date="2019-03" db="EMBL/GenBank/DDBJ databases">
        <title>Genomic Encyclopedia of Type Strains, Phase IV (KMG-IV): sequencing the most valuable type-strain genomes for metagenomic binning, comparative biology and taxonomic classification.</title>
        <authorList>
            <person name="Goeker M."/>
        </authorList>
    </citation>
    <scope>NUCLEOTIDE SEQUENCE [LARGE SCALE GENOMIC DNA]</scope>
    <source>
        <strain evidence="10 11">DSM 101688</strain>
    </source>
</reference>
<keyword evidence="5 8" id="KW-0472">Membrane</keyword>
<feature type="transmembrane region" description="Helical" evidence="8">
    <location>
        <begin position="192"/>
        <end position="211"/>
    </location>
</feature>
<evidence type="ECO:0000313" key="11">
    <source>
        <dbReference type="Proteomes" id="UP000295304"/>
    </source>
</evidence>
<evidence type="ECO:0000256" key="2">
    <source>
        <dbReference type="ARBA" id="ARBA00010581"/>
    </source>
</evidence>
<feature type="transmembrane region" description="Helical" evidence="8">
    <location>
        <begin position="87"/>
        <end position="107"/>
    </location>
</feature>
<dbReference type="GO" id="GO:0019646">
    <property type="term" value="P:aerobic electron transport chain"/>
    <property type="evidence" value="ECO:0007669"/>
    <property type="project" value="InterPro"/>
</dbReference>
<evidence type="ECO:0000256" key="4">
    <source>
        <dbReference type="ARBA" id="ARBA00022989"/>
    </source>
</evidence>
<dbReference type="RefSeq" id="WP_243644652.1">
    <property type="nucleotide sequence ID" value="NZ_CP119676.1"/>
</dbReference>
<dbReference type="EMBL" id="SLZW01000001">
    <property type="protein sequence ID" value="TCS64716.1"/>
    <property type="molecule type" value="Genomic_DNA"/>
</dbReference>
<dbReference type="Pfam" id="PF00510">
    <property type="entry name" value="COX3"/>
    <property type="match status" value="1"/>
</dbReference>
<evidence type="ECO:0000256" key="5">
    <source>
        <dbReference type="ARBA" id="ARBA00023136"/>
    </source>
</evidence>
<dbReference type="PANTHER" id="PTHR11403:SF6">
    <property type="entry name" value="NITRIC OXIDE REDUCTASE SUBUNIT E"/>
    <property type="match status" value="1"/>
</dbReference>
<evidence type="ECO:0000256" key="3">
    <source>
        <dbReference type="ARBA" id="ARBA00022692"/>
    </source>
</evidence>
<keyword evidence="4 8" id="KW-1133">Transmembrane helix</keyword>
<feature type="transmembrane region" description="Helical" evidence="8">
    <location>
        <begin position="119"/>
        <end position="136"/>
    </location>
</feature>
<feature type="region of interest" description="Disordered" evidence="7">
    <location>
        <begin position="1"/>
        <end position="34"/>
    </location>
</feature>
<evidence type="ECO:0000313" key="10">
    <source>
        <dbReference type="EMBL" id="TCS64716.1"/>
    </source>
</evidence>
<dbReference type="Proteomes" id="UP000295304">
    <property type="component" value="Unassembled WGS sequence"/>
</dbReference>
<proteinExistence type="inferred from homology"/>
<dbReference type="CDD" id="cd02862">
    <property type="entry name" value="NorE_like"/>
    <property type="match status" value="1"/>
</dbReference>